<name>A0A1Y6CRA7_9PROT</name>
<protein>
    <submittedName>
        <fullName evidence="1">Protein gp37</fullName>
    </submittedName>
</protein>
<dbReference type="Pfam" id="PF07505">
    <property type="entry name" value="DUF5131"/>
    <property type="match status" value="1"/>
</dbReference>
<dbReference type="InterPro" id="IPR011101">
    <property type="entry name" value="DUF5131"/>
</dbReference>
<proteinExistence type="predicted"/>
<keyword evidence="2" id="KW-1185">Reference proteome</keyword>
<dbReference type="Proteomes" id="UP000192917">
    <property type="component" value="Unassembled WGS sequence"/>
</dbReference>
<evidence type="ECO:0000313" key="2">
    <source>
        <dbReference type="Proteomes" id="UP000192917"/>
    </source>
</evidence>
<reference evidence="1 2" key="1">
    <citation type="submission" date="2017-04" db="EMBL/GenBank/DDBJ databases">
        <authorList>
            <person name="Afonso C.L."/>
            <person name="Miller P.J."/>
            <person name="Scott M.A."/>
            <person name="Spackman E."/>
            <person name="Goraichik I."/>
            <person name="Dimitrov K.M."/>
            <person name="Suarez D.L."/>
            <person name="Swayne D.E."/>
        </authorList>
    </citation>
    <scope>NUCLEOTIDE SEQUENCE [LARGE SCALE GENOMIC DNA]</scope>
    <source>
        <strain evidence="1 2">USBA 355</strain>
    </source>
</reference>
<dbReference type="STRING" id="560819.SAMN05428998_14823"/>
<dbReference type="EMBL" id="FWZX01000048">
    <property type="protein sequence ID" value="SMF82941.1"/>
    <property type="molecule type" value="Genomic_DNA"/>
</dbReference>
<dbReference type="RefSeq" id="WP_085127020.1">
    <property type="nucleotide sequence ID" value="NZ_FWZX01000048.1"/>
</dbReference>
<evidence type="ECO:0000313" key="1">
    <source>
        <dbReference type="EMBL" id="SMF82941.1"/>
    </source>
</evidence>
<sequence>MADRSKIEWTDATWNPVVGCKVHGPGCQRCYAMRLAGTRMKDHPTRRGLTVPSKSGPIWNGEVRFNEAELVKPLHWRRPRLIFAVAHGDLWYEAVPTAWIDRVMAVAALSPQHVFQFLTKRSERQTAYLADPETPERVWAAAGELSDPLRALAAQGATWGGDMPWPLRNAWIGVSVEDQVRADRRREHLRAIAKLGWATWVSYEPALGLVDWSGWEFIRWMVSGGESGPDSRPSHPDWHRATWSWCDDNAIAYLFKQWGDWAPVGRFDCDRSAVAAYRGEILTLVMSGCETKLCFPTLEDEVMGPTLMLERIGKRAAGRLLDGREHNGMPFFRKAA</sequence>
<dbReference type="AlphaFoldDB" id="A0A1Y6CRA7"/>
<organism evidence="1 2">
    <name type="scientific">Tistlia consotensis USBA 355</name>
    <dbReference type="NCBI Taxonomy" id="560819"/>
    <lineage>
        <taxon>Bacteria</taxon>
        <taxon>Pseudomonadati</taxon>
        <taxon>Pseudomonadota</taxon>
        <taxon>Alphaproteobacteria</taxon>
        <taxon>Rhodospirillales</taxon>
        <taxon>Rhodovibrionaceae</taxon>
        <taxon>Tistlia</taxon>
    </lineage>
</organism>
<gene>
    <name evidence="1" type="ORF">SAMN05428998_14823</name>
</gene>
<accession>A0A1Y6CRA7</accession>